<proteinExistence type="predicted"/>
<feature type="domain" description="Histidine kinase" evidence="8">
    <location>
        <begin position="430"/>
        <end position="650"/>
    </location>
</feature>
<protein>
    <recommendedName>
        <fullName evidence="2">histidine kinase</fullName>
        <ecNumber evidence="2">2.7.13.3</ecNumber>
    </recommendedName>
</protein>
<keyword evidence="4" id="KW-0808">Transferase</keyword>
<dbReference type="PROSITE" id="PS50109">
    <property type="entry name" value="HIS_KIN"/>
    <property type="match status" value="1"/>
</dbReference>
<evidence type="ECO:0000259" key="9">
    <source>
        <dbReference type="PROSITE" id="PS50110"/>
    </source>
</evidence>
<feature type="domain" description="PAS" evidence="10">
    <location>
        <begin position="289"/>
        <end position="362"/>
    </location>
</feature>
<dbReference type="SUPFAM" id="SSF47384">
    <property type="entry name" value="Homodimeric domain of signal transducing histidine kinase"/>
    <property type="match status" value="1"/>
</dbReference>
<dbReference type="CDD" id="cd00130">
    <property type="entry name" value="PAS"/>
    <property type="match status" value="1"/>
</dbReference>
<dbReference type="SMART" id="SM00387">
    <property type="entry name" value="HATPase_c"/>
    <property type="match status" value="1"/>
</dbReference>
<dbReference type="InterPro" id="IPR011006">
    <property type="entry name" value="CheY-like_superfamily"/>
</dbReference>
<dbReference type="GO" id="GO:0000155">
    <property type="term" value="F:phosphorelay sensor kinase activity"/>
    <property type="evidence" value="ECO:0007669"/>
    <property type="project" value="InterPro"/>
</dbReference>
<dbReference type="Pfam" id="PF00512">
    <property type="entry name" value="HisKA"/>
    <property type="match status" value="1"/>
</dbReference>
<name>A0A1F5P3K8_9BACT</name>
<dbReference type="Pfam" id="PF08447">
    <property type="entry name" value="PAS_3"/>
    <property type="match status" value="1"/>
</dbReference>
<dbReference type="InterPro" id="IPR000014">
    <property type="entry name" value="PAS"/>
</dbReference>
<keyword evidence="7" id="KW-0175">Coiled coil</keyword>
<dbReference type="InterPro" id="IPR036890">
    <property type="entry name" value="HATPase_C_sf"/>
</dbReference>
<dbReference type="InterPro" id="IPR001789">
    <property type="entry name" value="Sig_transdc_resp-reg_receiver"/>
</dbReference>
<dbReference type="PROSITE" id="PS50112">
    <property type="entry name" value="PAS"/>
    <property type="match status" value="1"/>
</dbReference>
<dbReference type="InterPro" id="IPR035965">
    <property type="entry name" value="PAS-like_dom_sf"/>
</dbReference>
<dbReference type="Gene3D" id="3.30.565.10">
    <property type="entry name" value="Histidine kinase-like ATPase, C-terminal domain"/>
    <property type="match status" value="1"/>
</dbReference>
<dbReference type="PROSITE" id="PS50110">
    <property type="entry name" value="RESPONSE_REGULATORY"/>
    <property type="match status" value="2"/>
</dbReference>
<evidence type="ECO:0000259" key="8">
    <source>
        <dbReference type="PROSITE" id="PS50109"/>
    </source>
</evidence>
<dbReference type="SMART" id="SM00086">
    <property type="entry name" value="PAC"/>
    <property type="match status" value="1"/>
</dbReference>
<comment type="caution">
    <text evidence="12">The sequence shown here is derived from an EMBL/GenBank/DDBJ whole genome shotgun (WGS) entry which is preliminary data.</text>
</comment>
<evidence type="ECO:0000256" key="4">
    <source>
        <dbReference type="ARBA" id="ARBA00022679"/>
    </source>
</evidence>
<dbReference type="Pfam" id="PF00072">
    <property type="entry name" value="Response_reg"/>
    <property type="match status" value="2"/>
</dbReference>
<accession>A0A1F5P3K8</accession>
<evidence type="ECO:0000259" key="11">
    <source>
        <dbReference type="PROSITE" id="PS50113"/>
    </source>
</evidence>
<reference evidence="12 13" key="1">
    <citation type="journal article" date="2016" name="Nat. Commun.">
        <title>Thousands of microbial genomes shed light on interconnected biogeochemical processes in an aquifer system.</title>
        <authorList>
            <person name="Anantharaman K."/>
            <person name="Brown C.T."/>
            <person name="Hug L.A."/>
            <person name="Sharon I."/>
            <person name="Castelle C.J."/>
            <person name="Probst A.J."/>
            <person name="Thomas B.C."/>
            <person name="Singh A."/>
            <person name="Wilkins M.J."/>
            <person name="Karaoz U."/>
            <person name="Brodie E.L."/>
            <person name="Williams K.H."/>
            <person name="Hubbard S.S."/>
            <person name="Banfield J.F."/>
        </authorList>
    </citation>
    <scope>NUCLEOTIDE SEQUENCE [LARGE SCALE GENOMIC DNA]</scope>
</reference>
<dbReference type="Gene3D" id="1.10.287.130">
    <property type="match status" value="1"/>
</dbReference>
<dbReference type="InterPro" id="IPR003594">
    <property type="entry name" value="HATPase_dom"/>
</dbReference>
<dbReference type="GO" id="GO:0009927">
    <property type="term" value="F:histidine phosphotransfer kinase activity"/>
    <property type="evidence" value="ECO:0007669"/>
    <property type="project" value="TreeGrafter"/>
</dbReference>
<dbReference type="PANTHER" id="PTHR43047">
    <property type="entry name" value="TWO-COMPONENT HISTIDINE PROTEIN KINASE"/>
    <property type="match status" value="1"/>
</dbReference>
<evidence type="ECO:0000259" key="10">
    <source>
        <dbReference type="PROSITE" id="PS50112"/>
    </source>
</evidence>
<evidence type="ECO:0000313" key="13">
    <source>
        <dbReference type="Proteomes" id="UP000176339"/>
    </source>
</evidence>
<evidence type="ECO:0000256" key="2">
    <source>
        <dbReference type="ARBA" id="ARBA00012438"/>
    </source>
</evidence>
<dbReference type="SMART" id="SM00448">
    <property type="entry name" value="REC"/>
    <property type="match status" value="2"/>
</dbReference>
<dbReference type="InterPro" id="IPR001610">
    <property type="entry name" value="PAC"/>
</dbReference>
<evidence type="ECO:0000256" key="1">
    <source>
        <dbReference type="ARBA" id="ARBA00000085"/>
    </source>
</evidence>
<evidence type="ECO:0000256" key="7">
    <source>
        <dbReference type="SAM" id="Coils"/>
    </source>
</evidence>
<dbReference type="AlphaFoldDB" id="A0A1F5P3K8"/>
<dbReference type="GO" id="GO:0005886">
    <property type="term" value="C:plasma membrane"/>
    <property type="evidence" value="ECO:0007669"/>
    <property type="project" value="TreeGrafter"/>
</dbReference>
<dbReference type="Proteomes" id="UP000176339">
    <property type="component" value="Unassembled WGS sequence"/>
</dbReference>
<dbReference type="PRINTS" id="PR00344">
    <property type="entry name" value="BCTRLSENSOR"/>
</dbReference>
<dbReference type="EC" id="2.7.13.3" evidence="2"/>
<dbReference type="SUPFAM" id="SSF55785">
    <property type="entry name" value="PYP-like sensor domain (PAS domain)"/>
    <property type="match status" value="1"/>
</dbReference>
<organism evidence="12 13">
    <name type="scientific">Candidatus Doudnabacteria bacterium RIFCSPHIGHO2_01_FULL_49_9</name>
    <dbReference type="NCBI Taxonomy" id="1817827"/>
    <lineage>
        <taxon>Bacteria</taxon>
        <taxon>Candidatus Doudnaibacteriota</taxon>
    </lineage>
</organism>
<feature type="modified residue" description="4-aspartylphosphate" evidence="6">
    <location>
        <position position="57"/>
    </location>
</feature>
<feature type="modified residue" description="4-aspartylphosphate" evidence="6">
    <location>
        <position position="206"/>
    </location>
</feature>
<dbReference type="Pfam" id="PF02518">
    <property type="entry name" value="HATPase_c"/>
    <property type="match status" value="1"/>
</dbReference>
<dbReference type="SMART" id="SM00388">
    <property type="entry name" value="HisKA"/>
    <property type="match status" value="1"/>
</dbReference>
<dbReference type="InterPro" id="IPR004358">
    <property type="entry name" value="Sig_transdc_His_kin-like_C"/>
</dbReference>
<dbReference type="InterPro" id="IPR005467">
    <property type="entry name" value="His_kinase_dom"/>
</dbReference>
<dbReference type="PANTHER" id="PTHR43047:SF72">
    <property type="entry name" value="OSMOSENSING HISTIDINE PROTEIN KINASE SLN1"/>
    <property type="match status" value="1"/>
</dbReference>
<dbReference type="SUPFAM" id="SSF52172">
    <property type="entry name" value="CheY-like"/>
    <property type="match status" value="2"/>
</dbReference>
<gene>
    <name evidence="12" type="ORF">A2846_04545</name>
</gene>
<dbReference type="PROSITE" id="PS50113">
    <property type="entry name" value="PAC"/>
    <property type="match status" value="1"/>
</dbReference>
<dbReference type="InterPro" id="IPR000700">
    <property type="entry name" value="PAS-assoc_C"/>
</dbReference>
<dbReference type="Gene3D" id="3.30.450.20">
    <property type="entry name" value="PAS domain"/>
    <property type="match status" value="1"/>
</dbReference>
<dbReference type="InterPro" id="IPR003661">
    <property type="entry name" value="HisK_dim/P_dom"/>
</dbReference>
<feature type="domain" description="Response regulatory" evidence="9">
    <location>
        <begin position="6"/>
        <end position="122"/>
    </location>
</feature>
<evidence type="ECO:0000256" key="5">
    <source>
        <dbReference type="ARBA" id="ARBA00022777"/>
    </source>
</evidence>
<sequence>MTVKTRILFLEDSPADAELENRALKEAGIVFDSRVVANEKDFRVSLKEFNPDIILLDYKLPDFDGPNALAIAHKVLPDAPAIFVSGSIGQELAVETLRLGALDYVLKNNLEKLSPAVKRAIIMVEIRKEKEKIDSLLKNEFEKFRMAVGEEREARILILEDRATDAELAERVLKEAGIKFTARRVDTENDFKKALDFFSPDLILLDCSLPNYSGLQGLNLAKAELPEVPCIFVSGSVGEDTAAELLRKGAADYVLKQNLERLVPVVRRAIKEGAARRKLVQAQKLLKQSEENFRQITENINEVFFLLDPLKLEMLYMSPAYENIFGDRPETLYVNPSGWLNFVVEEDKPKMQRSFNMALQESVGAGSEESYRIKRRDGEVRFVRARYFSVKDNLGEPYRVAGLVEDITEKVEADRKIDELNKLRSEFVHVISHQLRTPLTTILWSLENMIDQSDGHHGKLDVSALKDARSASLKINDRINDLITAINVLEDKGVVDKKPNSLEKLLNGVVEKLRDKMKSKGLIFEYSAPMEKLPLINCDEVKLIYVFRKLIENAIVYTKDGGRISASLNKHGDKIRFEVTDTGIGVPKADQSKIFTIFFRASNAQIQSPDGSGVSLSIVKRYQESQGGKIGFISEESKGSTFWFEIQAGQA</sequence>
<dbReference type="NCBIfam" id="TIGR00229">
    <property type="entry name" value="sensory_box"/>
    <property type="match status" value="1"/>
</dbReference>
<dbReference type="CDD" id="cd00082">
    <property type="entry name" value="HisKA"/>
    <property type="match status" value="1"/>
</dbReference>
<dbReference type="Gene3D" id="3.40.50.2300">
    <property type="match status" value="2"/>
</dbReference>
<evidence type="ECO:0000256" key="6">
    <source>
        <dbReference type="PROSITE-ProRule" id="PRU00169"/>
    </source>
</evidence>
<dbReference type="EMBL" id="MFEN01000007">
    <property type="protein sequence ID" value="OGE84519.1"/>
    <property type="molecule type" value="Genomic_DNA"/>
</dbReference>
<keyword evidence="3 6" id="KW-0597">Phosphoprotein</keyword>
<feature type="coiled-coil region" evidence="7">
    <location>
        <begin position="272"/>
        <end position="299"/>
    </location>
</feature>
<dbReference type="InterPro" id="IPR013655">
    <property type="entry name" value="PAS_fold_3"/>
</dbReference>
<evidence type="ECO:0000313" key="12">
    <source>
        <dbReference type="EMBL" id="OGE84519.1"/>
    </source>
</evidence>
<dbReference type="SUPFAM" id="SSF55874">
    <property type="entry name" value="ATPase domain of HSP90 chaperone/DNA topoisomerase II/histidine kinase"/>
    <property type="match status" value="1"/>
</dbReference>
<feature type="domain" description="PAC" evidence="11">
    <location>
        <begin position="367"/>
        <end position="419"/>
    </location>
</feature>
<dbReference type="SMART" id="SM00091">
    <property type="entry name" value="PAS"/>
    <property type="match status" value="1"/>
</dbReference>
<keyword evidence="5" id="KW-0418">Kinase</keyword>
<evidence type="ECO:0000256" key="3">
    <source>
        <dbReference type="ARBA" id="ARBA00022553"/>
    </source>
</evidence>
<feature type="domain" description="Response regulatory" evidence="9">
    <location>
        <begin position="155"/>
        <end position="271"/>
    </location>
</feature>
<dbReference type="CDD" id="cd00156">
    <property type="entry name" value="REC"/>
    <property type="match status" value="2"/>
</dbReference>
<dbReference type="InterPro" id="IPR036097">
    <property type="entry name" value="HisK_dim/P_sf"/>
</dbReference>
<comment type="catalytic activity">
    <reaction evidence="1">
        <text>ATP + protein L-histidine = ADP + protein N-phospho-L-histidine.</text>
        <dbReference type="EC" id="2.7.13.3"/>
    </reaction>
</comment>